<dbReference type="AlphaFoldDB" id="A0AAE1QHU7"/>
<dbReference type="InterPro" id="IPR036691">
    <property type="entry name" value="Endo/exonu/phosph_ase_sf"/>
</dbReference>
<dbReference type="Proteomes" id="UP001292094">
    <property type="component" value="Unassembled WGS sequence"/>
</dbReference>
<protein>
    <submittedName>
        <fullName evidence="1">Uncharacterized protein</fullName>
    </submittedName>
</protein>
<name>A0AAE1QHU7_9EUCA</name>
<evidence type="ECO:0000313" key="2">
    <source>
        <dbReference type="Proteomes" id="UP001292094"/>
    </source>
</evidence>
<dbReference type="SUPFAM" id="SSF56219">
    <property type="entry name" value="DNase I-like"/>
    <property type="match status" value="1"/>
</dbReference>
<dbReference type="EMBL" id="JAWZYT010000277">
    <property type="protein sequence ID" value="KAK4325482.1"/>
    <property type="molecule type" value="Genomic_DNA"/>
</dbReference>
<evidence type="ECO:0000313" key="1">
    <source>
        <dbReference type="EMBL" id="KAK4325482.1"/>
    </source>
</evidence>
<organism evidence="1 2">
    <name type="scientific">Petrolisthes manimaculis</name>
    <dbReference type="NCBI Taxonomy" id="1843537"/>
    <lineage>
        <taxon>Eukaryota</taxon>
        <taxon>Metazoa</taxon>
        <taxon>Ecdysozoa</taxon>
        <taxon>Arthropoda</taxon>
        <taxon>Crustacea</taxon>
        <taxon>Multicrustacea</taxon>
        <taxon>Malacostraca</taxon>
        <taxon>Eumalacostraca</taxon>
        <taxon>Eucarida</taxon>
        <taxon>Decapoda</taxon>
        <taxon>Pleocyemata</taxon>
        <taxon>Anomura</taxon>
        <taxon>Galatheoidea</taxon>
        <taxon>Porcellanidae</taxon>
        <taxon>Petrolisthes</taxon>
    </lineage>
</organism>
<dbReference type="Gene3D" id="3.60.10.10">
    <property type="entry name" value="Endonuclease/exonuclease/phosphatase"/>
    <property type="match status" value="1"/>
</dbReference>
<gene>
    <name evidence="1" type="ORF">Pmani_003933</name>
</gene>
<reference evidence="1" key="1">
    <citation type="submission" date="2023-11" db="EMBL/GenBank/DDBJ databases">
        <title>Genome assemblies of two species of porcelain crab, Petrolisthes cinctipes and Petrolisthes manimaculis (Anomura: Porcellanidae).</title>
        <authorList>
            <person name="Angst P."/>
        </authorList>
    </citation>
    <scope>NUCLEOTIDE SEQUENCE</scope>
    <source>
        <strain evidence="1">PB745_02</strain>
        <tissue evidence="1">Gill</tissue>
    </source>
</reference>
<keyword evidence="2" id="KW-1185">Reference proteome</keyword>
<accession>A0AAE1QHU7</accession>
<proteinExistence type="predicted"/>
<comment type="caution">
    <text evidence="1">The sequence shown here is derived from an EMBL/GenBank/DDBJ whole genome shotgun (WGS) entry which is preliminary data.</text>
</comment>
<sequence length="106" mass="11902">MAHYDVNVAALSETRLSDEASLTEDHGGYTFYWNGYPTQERRIHGVGFAVKNSLVRLIHDMPNGFSARLMKMRVPLSRDRRCILRAAGCGAAAYTNLRQDNTTGRL</sequence>